<feature type="domain" description="Myb/SANT-like" evidence="2">
    <location>
        <begin position="35"/>
        <end position="127"/>
    </location>
</feature>
<dbReference type="Pfam" id="PF12776">
    <property type="entry name" value="Myb_DNA-bind_3"/>
    <property type="match status" value="1"/>
</dbReference>
<dbReference type="InterPro" id="IPR024752">
    <property type="entry name" value="Myb/SANT-like_dom"/>
</dbReference>
<comment type="caution">
    <text evidence="3">The sequence shown here is derived from an EMBL/GenBank/DDBJ whole genome shotgun (WGS) entry which is preliminary data.</text>
</comment>
<dbReference type="PANTHER" id="PTHR31704">
    <property type="entry name" value="MYB/SANT-LIKE DNA-BINDING DOMAIN PROTEIN-RELATED"/>
    <property type="match status" value="1"/>
</dbReference>
<keyword evidence="4" id="KW-1185">Reference proteome</keyword>
<sequence>MENSTPPSIRYNTKKVANRARGKRPIDPNKVKAVWDNAKHEVFIKICLDEMRLGNKPGQTLNKAGYENLERRFELETKIHYQKDQFKNHWDTTRKEWQTWKALKSQTGLGFNEVTGTYNMPREWWIEFSKRQRTAVGQKLGGPIDRMCDILEMRTNLAYGNNDTIRKFANARALVDHILEISVGSPIYFYALDMLRDLGNREVFCSFPTDARRAAWMMYQFQKLHRF</sequence>
<name>A0AAV9A2P2_ACOGR</name>
<feature type="compositionally biased region" description="Polar residues" evidence="1">
    <location>
        <begin position="1"/>
        <end position="11"/>
    </location>
</feature>
<dbReference type="PANTHER" id="PTHR31704:SF37">
    <property type="entry name" value="HEAT SHOCK PROTEIN"/>
    <property type="match status" value="1"/>
</dbReference>
<accession>A0AAV9A2P2</accession>
<evidence type="ECO:0000313" key="3">
    <source>
        <dbReference type="EMBL" id="KAK1258422.1"/>
    </source>
</evidence>
<evidence type="ECO:0000313" key="4">
    <source>
        <dbReference type="Proteomes" id="UP001179952"/>
    </source>
</evidence>
<organism evidence="3 4">
    <name type="scientific">Acorus gramineus</name>
    <name type="common">Dwarf sweet flag</name>
    <dbReference type="NCBI Taxonomy" id="55184"/>
    <lineage>
        <taxon>Eukaryota</taxon>
        <taxon>Viridiplantae</taxon>
        <taxon>Streptophyta</taxon>
        <taxon>Embryophyta</taxon>
        <taxon>Tracheophyta</taxon>
        <taxon>Spermatophyta</taxon>
        <taxon>Magnoliopsida</taxon>
        <taxon>Liliopsida</taxon>
        <taxon>Acoraceae</taxon>
        <taxon>Acorus</taxon>
    </lineage>
</organism>
<dbReference type="EMBL" id="JAUJYN010000017">
    <property type="protein sequence ID" value="KAK1258422.1"/>
    <property type="molecule type" value="Genomic_DNA"/>
</dbReference>
<feature type="region of interest" description="Disordered" evidence="1">
    <location>
        <begin position="1"/>
        <end position="25"/>
    </location>
</feature>
<proteinExistence type="predicted"/>
<evidence type="ECO:0000256" key="1">
    <source>
        <dbReference type="SAM" id="MobiDB-lite"/>
    </source>
</evidence>
<evidence type="ECO:0000259" key="2">
    <source>
        <dbReference type="Pfam" id="PF12776"/>
    </source>
</evidence>
<feature type="compositionally biased region" description="Basic residues" evidence="1">
    <location>
        <begin position="12"/>
        <end position="23"/>
    </location>
</feature>
<reference evidence="3" key="2">
    <citation type="submission" date="2023-06" db="EMBL/GenBank/DDBJ databases">
        <authorList>
            <person name="Ma L."/>
            <person name="Liu K.-W."/>
            <person name="Li Z."/>
            <person name="Hsiao Y.-Y."/>
            <person name="Qi Y."/>
            <person name="Fu T."/>
            <person name="Tang G."/>
            <person name="Zhang D."/>
            <person name="Sun W.-H."/>
            <person name="Liu D.-K."/>
            <person name="Li Y."/>
            <person name="Chen G.-Z."/>
            <person name="Liu X.-D."/>
            <person name="Liao X.-Y."/>
            <person name="Jiang Y.-T."/>
            <person name="Yu X."/>
            <person name="Hao Y."/>
            <person name="Huang J."/>
            <person name="Zhao X.-W."/>
            <person name="Ke S."/>
            <person name="Chen Y.-Y."/>
            <person name="Wu W.-L."/>
            <person name="Hsu J.-L."/>
            <person name="Lin Y.-F."/>
            <person name="Huang M.-D."/>
            <person name="Li C.-Y."/>
            <person name="Huang L."/>
            <person name="Wang Z.-W."/>
            <person name="Zhao X."/>
            <person name="Zhong W.-Y."/>
            <person name="Peng D.-H."/>
            <person name="Ahmad S."/>
            <person name="Lan S."/>
            <person name="Zhang J.-S."/>
            <person name="Tsai W.-C."/>
            <person name="Van De Peer Y."/>
            <person name="Liu Z.-J."/>
        </authorList>
    </citation>
    <scope>NUCLEOTIDE SEQUENCE</scope>
    <source>
        <strain evidence="3">SCP</strain>
        <tissue evidence="3">Leaves</tissue>
    </source>
</reference>
<protein>
    <recommendedName>
        <fullName evidence="2">Myb/SANT-like domain-containing protein</fullName>
    </recommendedName>
</protein>
<dbReference type="Proteomes" id="UP001179952">
    <property type="component" value="Unassembled WGS sequence"/>
</dbReference>
<reference evidence="3" key="1">
    <citation type="journal article" date="2023" name="Nat. Commun.">
        <title>Diploid and tetraploid genomes of Acorus and the evolution of monocots.</title>
        <authorList>
            <person name="Ma L."/>
            <person name="Liu K.W."/>
            <person name="Li Z."/>
            <person name="Hsiao Y.Y."/>
            <person name="Qi Y."/>
            <person name="Fu T."/>
            <person name="Tang G.D."/>
            <person name="Zhang D."/>
            <person name="Sun W.H."/>
            <person name="Liu D.K."/>
            <person name="Li Y."/>
            <person name="Chen G.Z."/>
            <person name="Liu X.D."/>
            <person name="Liao X.Y."/>
            <person name="Jiang Y.T."/>
            <person name="Yu X."/>
            <person name="Hao Y."/>
            <person name="Huang J."/>
            <person name="Zhao X.W."/>
            <person name="Ke S."/>
            <person name="Chen Y.Y."/>
            <person name="Wu W.L."/>
            <person name="Hsu J.L."/>
            <person name="Lin Y.F."/>
            <person name="Huang M.D."/>
            <person name="Li C.Y."/>
            <person name="Huang L."/>
            <person name="Wang Z.W."/>
            <person name="Zhao X."/>
            <person name="Zhong W.Y."/>
            <person name="Peng D.H."/>
            <person name="Ahmad S."/>
            <person name="Lan S."/>
            <person name="Zhang J.S."/>
            <person name="Tsai W.C."/>
            <person name="Van de Peer Y."/>
            <person name="Liu Z.J."/>
        </authorList>
    </citation>
    <scope>NUCLEOTIDE SEQUENCE</scope>
    <source>
        <strain evidence="3">SCP</strain>
    </source>
</reference>
<dbReference type="AlphaFoldDB" id="A0AAV9A2P2"/>
<gene>
    <name evidence="3" type="ORF">QJS04_geneDACA006627</name>
</gene>